<organism evidence="2 3">
    <name type="scientific">Aliidiomarina soli</name>
    <dbReference type="NCBI Taxonomy" id="1928574"/>
    <lineage>
        <taxon>Bacteria</taxon>
        <taxon>Pseudomonadati</taxon>
        <taxon>Pseudomonadota</taxon>
        <taxon>Gammaproteobacteria</taxon>
        <taxon>Alteromonadales</taxon>
        <taxon>Idiomarinaceae</taxon>
        <taxon>Aliidiomarina</taxon>
    </lineage>
</organism>
<feature type="chain" id="PRO_5019242415" description="Outer membrane protein beta-barrel domain-containing protein" evidence="1">
    <location>
        <begin position="23"/>
        <end position="208"/>
    </location>
</feature>
<evidence type="ECO:0000313" key="2">
    <source>
        <dbReference type="EMBL" id="RUO33162.1"/>
    </source>
</evidence>
<accession>A0A432WH69</accession>
<protein>
    <recommendedName>
        <fullName evidence="4">Outer membrane protein beta-barrel domain-containing protein</fullName>
    </recommendedName>
</protein>
<evidence type="ECO:0008006" key="4">
    <source>
        <dbReference type="Google" id="ProtNLM"/>
    </source>
</evidence>
<sequence length="208" mass="23741">MRSLISLLTLSAGLLYSGLVTAQATFPNYVEPSYSNLTLAYTQADFEDYSPTADDISIRFEQRIMPTIYVSGQFHEFSEAVDNHAIGLELEDAQLGVGWMDRSQVGPHVDASVLIGRETYRRPNMALPGNQFYDESNYFGLQIGLREVHGPLEVHVGAAYLFHDSEQDNQIRWHVTGYINLWANLSVGLRYQDNDWYSLRSVELRLRW</sequence>
<gene>
    <name evidence="2" type="ORF">CWE14_08015</name>
</gene>
<proteinExistence type="predicted"/>
<dbReference type="EMBL" id="PIPO01000003">
    <property type="protein sequence ID" value="RUO33162.1"/>
    <property type="molecule type" value="Genomic_DNA"/>
</dbReference>
<name>A0A432WH69_9GAMM</name>
<dbReference type="RefSeq" id="WP_126798884.1">
    <property type="nucleotide sequence ID" value="NZ_PIPO01000003.1"/>
</dbReference>
<reference evidence="2 3" key="1">
    <citation type="journal article" date="2011" name="Front. Microbiol.">
        <title>Genomic signatures of strain selection and enhancement in Bacillus atrophaeus var. globigii, a historical biowarfare simulant.</title>
        <authorList>
            <person name="Gibbons H.S."/>
            <person name="Broomall S.M."/>
            <person name="McNew L.A."/>
            <person name="Daligault H."/>
            <person name="Chapman C."/>
            <person name="Bruce D."/>
            <person name="Karavis M."/>
            <person name="Krepps M."/>
            <person name="McGregor P.A."/>
            <person name="Hong C."/>
            <person name="Park K.H."/>
            <person name="Akmal A."/>
            <person name="Feldman A."/>
            <person name="Lin J.S."/>
            <person name="Chang W.E."/>
            <person name="Higgs B.W."/>
            <person name="Demirev P."/>
            <person name="Lindquist J."/>
            <person name="Liem A."/>
            <person name="Fochler E."/>
            <person name="Read T.D."/>
            <person name="Tapia R."/>
            <person name="Johnson S."/>
            <person name="Bishop-Lilly K.A."/>
            <person name="Detter C."/>
            <person name="Han C."/>
            <person name="Sozhamannan S."/>
            <person name="Rosenzweig C.N."/>
            <person name="Skowronski E.W."/>
        </authorList>
    </citation>
    <scope>NUCLEOTIDE SEQUENCE [LARGE SCALE GENOMIC DNA]</scope>
    <source>
        <strain evidence="2 3">Y4G10-17</strain>
    </source>
</reference>
<dbReference type="AlphaFoldDB" id="A0A432WH69"/>
<dbReference type="Proteomes" id="UP000287823">
    <property type="component" value="Unassembled WGS sequence"/>
</dbReference>
<feature type="signal peptide" evidence="1">
    <location>
        <begin position="1"/>
        <end position="22"/>
    </location>
</feature>
<keyword evidence="1" id="KW-0732">Signal</keyword>
<comment type="caution">
    <text evidence="2">The sequence shown here is derived from an EMBL/GenBank/DDBJ whole genome shotgun (WGS) entry which is preliminary data.</text>
</comment>
<evidence type="ECO:0000313" key="3">
    <source>
        <dbReference type="Proteomes" id="UP000287823"/>
    </source>
</evidence>
<evidence type="ECO:0000256" key="1">
    <source>
        <dbReference type="SAM" id="SignalP"/>
    </source>
</evidence>
<keyword evidence="3" id="KW-1185">Reference proteome</keyword>